<dbReference type="PIRSF" id="PIRSF000390">
    <property type="entry name" value="PLP_StrS"/>
    <property type="match status" value="1"/>
</dbReference>
<dbReference type="GO" id="GO:0030170">
    <property type="term" value="F:pyridoxal phosphate binding"/>
    <property type="evidence" value="ECO:0007669"/>
    <property type="project" value="TreeGrafter"/>
</dbReference>
<dbReference type="CDD" id="cd00616">
    <property type="entry name" value="AHBA_syn"/>
    <property type="match status" value="1"/>
</dbReference>
<dbReference type="Gene3D" id="3.40.640.10">
    <property type="entry name" value="Type I PLP-dependent aspartate aminotransferase-like (Major domain)"/>
    <property type="match status" value="1"/>
</dbReference>
<gene>
    <name evidence="5" type="primary">wlbF</name>
    <name evidence="5" type="ORF">TAE01_15100</name>
</gene>
<dbReference type="GO" id="GO:0000271">
    <property type="term" value="P:polysaccharide biosynthetic process"/>
    <property type="evidence" value="ECO:0007669"/>
    <property type="project" value="TreeGrafter"/>
</dbReference>
<evidence type="ECO:0000256" key="2">
    <source>
        <dbReference type="PIRSR" id="PIRSR000390-1"/>
    </source>
</evidence>
<feature type="active site" description="Proton acceptor" evidence="2">
    <location>
        <position position="188"/>
    </location>
</feature>
<evidence type="ECO:0000256" key="1">
    <source>
        <dbReference type="ARBA" id="ARBA00001933"/>
    </source>
</evidence>
<dbReference type="InterPro" id="IPR015421">
    <property type="entry name" value="PyrdxlP-dep_Trfase_major"/>
</dbReference>
<dbReference type="SUPFAM" id="SSF53383">
    <property type="entry name" value="PLP-dependent transferases"/>
    <property type="match status" value="1"/>
</dbReference>
<evidence type="ECO:0000256" key="3">
    <source>
        <dbReference type="PIRSR" id="PIRSR000390-2"/>
    </source>
</evidence>
<name>A0A512D0A9_9MICO</name>
<dbReference type="Gene3D" id="3.90.1150.10">
    <property type="entry name" value="Aspartate Aminotransferase, domain 1"/>
    <property type="match status" value="1"/>
</dbReference>
<evidence type="ECO:0000313" key="6">
    <source>
        <dbReference type="Proteomes" id="UP000321534"/>
    </source>
</evidence>
<comment type="caution">
    <text evidence="5">The sequence shown here is derived from an EMBL/GenBank/DDBJ whole genome shotgun (WGS) entry which is preliminary data.</text>
</comment>
<dbReference type="PANTHER" id="PTHR30244">
    <property type="entry name" value="TRANSAMINASE"/>
    <property type="match status" value="1"/>
</dbReference>
<dbReference type="AlphaFoldDB" id="A0A512D0A9"/>
<dbReference type="Pfam" id="PF01041">
    <property type="entry name" value="DegT_DnrJ_EryC1"/>
    <property type="match status" value="1"/>
</dbReference>
<dbReference type="InterPro" id="IPR000653">
    <property type="entry name" value="DegT/StrS_aminotransferase"/>
</dbReference>
<dbReference type="InterPro" id="IPR015422">
    <property type="entry name" value="PyrdxlP-dep_Trfase_small"/>
</dbReference>
<evidence type="ECO:0000313" key="5">
    <source>
        <dbReference type="EMBL" id="GEO29700.1"/>
    </source>
</evidence>
<dbReference type="RefSeq" id="WP_281289273.1">
    <property type="nucleotide sequence ID" value="NZ_BAAARO010000013.1"/>
</dbReference>
<accession>A0A512D0A9</accession>
<dbReference type="PANTHER" id="PTHR30244:SF34">
    <property type="entry name" value="DTDP-4-AMINO-4,6-DIDEOXYGALACTOSE TRANSAMINASE"/>
    <property type="match status" value="1"/>
</dbReference>
<dbReference type="EMBL" id="BJYX01000006">
    <property type="protein sequence ID" value="GEO29700.1"/>
    <property type="molecule type" value="Genomic_DNA"/>
</dbReference>
<comment type="similarity">
    <text evidence="4">Belongs to the DegT/DnrJ/EryC1 family.</text>
</comment>
<keyword evidence="3 4" id="KW-0663">Pyridoxal phosphate</keyword>
<evidence type="ECO:0000256" key="4">
    <source>
        <dbReference type="RuleBase" id="RU004508"/>
    </source>
</evidence>
<keyword evidence="6" id="KW-1185">Reference proteome</keyword>
<organism evidence="5 6">
    <name type="scientific">Terrabacter aerolatus</name>
    <dbReference type="NCBI Taxonomy" id="422442"/>
    <lineage>
        <taxon>Bacteria</taxon>
        <taxon>Bacillati</taxon>
        <taxon>Actinomycetota</taxon>
        <taxon>Actinomycetes</taxon>
        <taxon>Micrococcales</taxon>
        <taxon>Intrasporangiaceae</taxon>
        <taxon>Terrabacter</taxon>
    </lineage>
</organism>
<dbReference type="GO" id="GO:0008483">
    <property type="term" value="F:transaminase activity"/>
    <property type="evidence" value="ECO:0007669"/>
    <property type="project" value="TreeGrafter"/>
</dbReference>
<reference evidence="5 6" key="1">
    <citation type="submission" date="2019-07" db="EMBL/GenBank/DDBJ databases">
        <title>Whole genome shotgun sequence of Terrabacter aerolatus NBRC 106305.</title>
        <authorList>
            <person name="Hosoyama A."/>
            <person name="Uohara A."/>
            <person name="Ohji S."/>
            <person name="Ichikawa N."/>
        </authorList>
    </citation>
    <scope>NUCLEOTIDE SEQUENCE [LARGE SCALE GENOMIC DNA]</scope>
    <source>
        <strain evidence="5 6">NBRC 106305</strain>
    </source>
</reference>
<feature type="modified residue" description="N6-(pyridoxal phosphate)lysine" evidence="3">
    <location>
        <position position="188"/>
    </location>
</feature>
<dbReference type="Proteomes" id="UP000321534">
    <property type="component" value="Unassembled WGS sequence"/>
</dbReference>
<comment type="cofactor">
    <cofactor evidence="1">
        <name>pyridoxal 5'-phosphate</name>
        <dbReference type="ChEBI" id="CHEBI:597326"/>
    </cofactor>
</comment>
<protein>
    <submittedName>
        <fullName evidence="5">LPS biosynthesis protein</fullName>
    </submittedName>
</protein>
<sequence length="386" mass="42272">MVAIEEFLPFALPDIGDEEIAAVVSSMRSGWLTTGPSAAAFEREFADFVGGDVEAVCVNSATAGLHLALEALGIGPGDEVIVPTWTFTATAEVVRYLGAHPVIVDVEEDTFNVDFDAAKRAVTDRTKAIIPVHFAGLAVDPYAIRRFADEHDLLVVEDAAHALPCVGAGTMVGAGESDAVVFSFYATKTITTGEGGMVVTRNKDVAARLRTMRLHGINRNVFDRYRSTKPSWHYEVVAPGYKYNLTDPAAAMGRVQLGRARSMRDRRAELAARYDAALADLPVKLPTHAGAEDLHAWHLYVIRLQESSRVDRNQFIEEMARLGVGTSVHFIPLHQHPYWRDAYELRDRDFPVASQNFTTSLSLPLFSSMTDAQSDRVIAAVRTVLA</sequence>
<proteinExistence type="inferred from homology"/>
<dbReference type="InterPro" id="IPR015424">
    <property type="entry name" value="PyrdxlP-dep_Trfase"/>
</dbReference>